<dbReference type="UniPathway" id="UPA00035">
    <property type="reaction ID" value="UER00044"/>
</dbReference>
<dbReference type="FunFam" id="3.40.50.1100:FF:000004">
    <property type="entry name" value="Tryptophan synthase beta chain"/>
    <property type="match status" value="1"/>
</dbReference>
<dbReference type="Proteomes" id="UP000186156">
    <property type="component" value="Unassembled WGS sequence"/>
</dbReference>
<name>A0A1N7NEA9_9BACL</name>
<evidence type="ECO:0000313" key="14">
    <source>
        <dbReference type="EMBL" id="SIS96519.1"/>
    </source>
</evidence>
<dbReference type="InterPro" id="IPR006654">
    <property type="entry name" value="Trp_synth_beta"/>
</dbReference>
<dbReference type="InterPro" id="IPR001926">
    <property type="entry name" value="TrpB-like_PALP"/>
</dbReference>
<evidence type="ECO:0000256" key="9">
    <source>
        <dbReference type="ARBA" id="ARBA00023141"/>
    </source>
</evidence>
<evidence type="ECO:0000256" key="2">
    <source>
        <dbReference type="ARBA" id="ARBA00002786"/>
    </source>
</evidence>
<comment type="function">
    <text evidence="2 12">The beta subunit is responsible for the synthesis of L-tryptophan from indole and L-serine.</text>
</comment>
<keyword evidence="8 12" id="KW-0663">Pyridoxal phosphate</keyword>
<dbReference type="CDD" id="cd06446">
    <property type="entry name" value="Trp-synth_B"/>
    <property type="match status" value="1"/>
</dbReference>
<reference evidence="15" key="1">
    <citation type="submission" date="2017-01" db="EMBL/GenBank/DDBJ databases">
        <authorList>
            <person name="Varghese N."/>
            <person name="Submissions S."/>
        </authorList>
    </citation>
    <scope>NUCLEOTIDE SEQUENCE [LARGE SCALE GENOMIC DNA]</scope>
    <source>
        <strain evidence="15">DSM 16176</strain>
    </source>
</reference>
<evidence type="ECO:0000256" key="3">
    <source>
        <dbReference type="ARBA" id="ARBA00004733"/>
    </source>
</evidence>
<evidence type="ECO:0000256" key="11">
    <source>
        <dbReference type="ARBA" id="ARBA00049047"/>
    </source>
</evidence>
<comment type="cofactor">
    <cofactor evidence="1 12">
        <name>pyridoxal 5'-phosphate</name>
        <dbReference type="ChEBI" id="CHEBI:597326"/>
    </cofactor>
</comment>
<evidence type="ECO:0000256" key="1">
    <source>
        <dbReference type="ARBA" id="ARBA00001933"/>
    </source>
</evidence>
<dbReference type="GO" id="GO:0004834">
    <property type="term" value="F:tryptophan synthase activity"/>
    <property type="evidence" value="ECO:0007669"/>
    <property type="project" value="UniProtKB-UniRule"/>
</dbReference>
<evidence type="ECO:0000313" key="15">
    <source>
        <dbReference type="Proteomes" id="UP000186156"/>
    </source>
</evidence>
<comment type="subunit">
    <text evidence="5 12">Tetramer of two alpha and two beta chains.</text>
</comment>
<evidence type="ECO:0000256" key="8">
    <source>
        <dbReference type="ARBA" id="ARBA00022898"/>
    </source>
</evidence>
<evidence type="ECO:0000256" key="10">
    <source>
        <dbReference type="ARBA" id="ARBA00023239"/>
    </source>
</evidence>
<keyword evidence="15" id="KW-1185">Reference proteome</keyword>
<sequence>MSRYPYPDETGRYGAFGGRYVPETLMSALLQLEQDYLRLSRDESFQAELRYYLENYAGRPTPLYYAERLSQHLGGPKIYLKREDLNHTGAHKINNALGQALLALRTGKRRVIAETGAGQHGVATATVAARFGLACTVFMGEEDMRRQALNVFRMRMLGAEVVAATSGTRTLKDATNEAIRHWVAHVEDTHYIIGSVVGPHPYPMMVRDFQRVIGDEARAQVLEYEGRLPTSVVACVGGGSNAMGIFYPFIEDEDVELVGCEAAGHGLSTAYHAASIAKGRPGVLHGAKTMLLQDEYGQVQPAHSISAGLDYPGIGPEHAHLAATGRATYVPVTDEEALEAFFLLSKLEGIIPALESAHAIAYVVREARRYRQDDIVIVCLSGRGDKDVEQVAAREGGGEHESHS</sequence>
<comment type="similarity">
    <text evidence="4 12">Belongs to the TrpB family.</text>
</comment>
<keyword evidence="9 12" id="KW-0057">Aromatic amino acid biosynthesis</keyword>
<comment type="pathway">
    <text evidence="3 12">Amino-acid biosynthesis; L-tryptophan biosynthesis; L-tryptophan from chorismate: step 5/5.</text>
</comment>
<dbReference type="InterPro" id="IPR006653">
    <property type="entry name" value="Trp_synth_b_CS"/>
</dbReference>
<feature type="domain" description="Tryptophan synthase beta chain-like PALP" evidence="13">
    <location>
        <begin position="57"/>
        <end position="381"/>
    </location>
</feature>
<evidence type="ECO:0000256" key="6">
    <source>
        <dbReference type="ARBA" id="ARBA00022605"/>
    </source>
</evidence>
<proteinExistence type="inferred from homology"/>
<evidence type="ECO:0000259" key="13">
    <source>
        <dbReference type="Pfam" id="PF00291"/>
    </source>
</evidence>
<dbReference type="Pfam" id="PF00291">
    <property type="entry name" value="PALP"/>
    <property type="match status" value="1"/>
</dbReference>
<dbReference type="EMBL" id="FTOO01000008">
    <property type="protein sequence ID" value="SIS96519.1"/>
    <property type="molecule type" value="Genomic_DNA"/>
</dbReference>
<dbReference type="SUPFAM" id="SSF53686">
    <property type="entry name" value="Tryptophan synthase beta subunit-like PLP-dependent enzymes"/>
    <property type="match status" value="1"/>
</dbReference>
<evidence type="ECO:0000256" key="4">
    <source>
        <dbReference type="ARBA" id="ARBA00009982"/>
    </source>
</evidence>
<dbReference type="PIRSF" id="PIRSF001413">
    <property type="entry name" value="Trp_syn_beta"/>
    <property type="match status" value="1"/>
</dbReference>
<dbReference type="InterPro" id="IPR023026">
    <property type="entry name" value="Trp_synth_beta/beta-like"/>
</dbReference>
<keyword evidence="7 12" id="KW-0822">Tryptophan biosynthesis</keyword>
<dbReference type="STRING" id="252246.SAMN05421799_10849"/>
<organism evidence="14 15">
    <name type="scientific">Alicyclobacillus vulcanalis</name>
    <dbReference type="NCBI Taxonomy" id="252246"/>
    <lineage>
        <taxon>Bacteria</taxon>
        <taxon>Bacillati</taxon>
        <taxon>Bacillota</taxon>
        <taxon>Bacilli</taxon>
        <taxon>Bacillales</taxon>
        <taxon>Alicyclobacillaceae</taxon>
        <taxon>Alicyclobacillus</taxon>
    </lineage>
</organism>
<keyword evidence="6 12" id="KW-0028">Amino-acid biosynthesis</keyword>
<dbReference type="HAMAP" id="MF_00133">
    <property type="entry name" value="Trp_synth_beta"/>
    <property type="match status" value="1"/>
</dbReference>
<evidence type="ECO:0000256" key="7">
    <source>
        <dbReference type="ARBA" id="ARBA00022822"/>
    </source>
</evidence>
<keyword evidence="10 12" id="KW-0456">Lyase</keyword>
<evidence type="ECO:0000256" key="12">
    <source>
        <dbReference type="HAMAP-Rule" id="MF_00133"/>
    </source>
</evidence>
<feature type="modified residue" description="N6-(pyridoxal phosphate)lysine" evidence="12">
    <location>
        <position position="92"/>
    </location>
</feature>
<dbReference type="EC" id="4.2.1.20" evidence="12"/>
<comment type="catalytic activity">
    <reaction evidence="11 12">
        <text>(1S,2R)-1-C-(indol-3-yl)glycerol 3-phosphate + L-serine = D-glyceraldehyde 3-phosphate + L-tryptophan + H2O</text>
        <dbReference type="Rhea" id="RHEA:10532"/>
        <dbReference type="ChEBI" id="CHEBI:15377"/>
        <dbReference type="ChEBI" id="CHEBI:33384"/>
        <dbReference type="ChEBI" id="CHEBI:57912"/>
        <dbReference type="ChEBI" id="CHEBI:58866"/>
        <dbReference type="ChEBI" id="CHEBI:59776"/>
        <dbReference type="EC" id="4.2.1.20"/>
    </reaction>
</comment>
<dbReference type="NCBIfam" id="TIGR00263">
    <property type="entry name" value="trpB"/>
    <property type="match status" value="1"/>
</dbReference>
<dbReference type="GO" id="GO:0005737">
    <property type="term" value="C:cytoplasm"/>
    <property type="evidence" value="ECO:0007669"/>
    <property type="project" value="TreeGrafter"/>
</dbReference>
<dbReference type="InterPro" id="IPR036052">
    <property type="entry name" value="TrpB-like_PALP_sf"/>
</dbReference>
<dbReference type="PANTHER" id="PTHR48077">
    <property type="entry name" value="TRYPTOPHAN SYNTHASE-RELATED"/>
    <property type="match status" value="1"/>
</dbReference>
<dbReference type="OrthoDB" id="9766131at2"/>
<dbReference type="AlphaFoldDB" id="A0A1N7NEA9"/>
<dbReference type="FunFam" id="3.40.50.1100:FF:000001">
    <property type="entry name" value="Tryptophan synthase beta chain"/>
    <property type="match status" value="1"/>
</dbReference>
<accession>A0A1N7NEA9</accession>
<dbReference type="PROSITE" id="PS00168">
    <property type="entry name" value="TRP_SYNTHASE_BETA"/>
    <property type="match status" value="1"/>
</dbReference>
<dbReference type="Gene3D" id="3.40.50.1100">
    <property type="match status" value="2"/>
</dbReference>
<dbReference type="PANTHER" id="PTHR48077:SF3">
    <property type="entry name" value="TRYPTOPHAN SYNTHASE"/>
    <property type="match status" value="1"/>
</dbReference>
<protein>
    <recommendedName>
        <fullName evidence="12">Tryptophan synthase beta chain</fullName>
        <ecNumber evidence="12">4.2.1.20</ecNumber>
    </recommendedName>
</protein>
<evidence type="ECO:0000256" key="5">
    <source>
        <dbReference type="ARBA" id="ARBA00011270"/>
    </source>
</evidence>
<gene>
    <name evidence="12" type="primary">trpB</name>
    <name evidence="14" type="ORF">SAMN05421799_10849</name>
</gene>
<dbReference type="RefSeq" id="WP_076347646.1">
    <property type="nucleotide sequence ID" value="NZ_FTOO01000008.1"/>
</dbReference>